<organism evidence="1 2">
    <name type="scientific">Bauhinia variegata</name>
    <name type="common">Purple orchid tree</name>
    <name type="synonym">Phanera variegata</name>
    <dbReference type="NCBI Taxonomy" id="167791"/>
    <lineage>
        <taxon>Eukaryota</taxon>
        <taxon>Viridiplantae</taxon>
        <taxon>Streptophyta</taxon>
        <taxon>Embryophyta</taxon>
        <taxon>Tracheophyta</taxon>
        <taxon>Spermatophyta</taxon>
        <taxon>Magnoliopsida</taxon>
        <taxon>eudicotyledons</taxon>
        <taxon>Gunneridae</taxon>
        <taxon>Pentapetalae</taxon>
        <taxon>rosids</taxon>
        <taxon>fabids</taxon>
        <taxon>Fabales</taxon>
        <taxon>Fabaceae</taxon>
        <taxon>Cercidoideae</taxon>
        <taxon>Cercideae</taxon>
        <taxon>Bauhiniinae</taxon>
        <taxon>Bauhinia</taxon>
    </lineage>
</organism>
<keyword evidence="2" id="KW-1185">Reference proteome</keyword>
<dbReference type="EMBL" id="CM039434">
    <property type="protein sequence ID" value="KAI4323581.1"/>
    <property type="molecule type" value="Genomic_DNA"/>
</dbReference>
<gene>
    <name evidence="1" type="ORF">L6164_023176</name>
</gene>
<sequence length="249" mass="27529">MTTPQGLPLSPPPPCAKSTDSPADRTHSISPYRAPILLKPANEKKEKPKSKLMKRFRSAFRSLPIIAPSCKLPLPLHGSLISDSYIHGGTKITGTLFGHRKARVNLAFQEKPKCLPMLLLELAIPTGKLLQDMGMGLIRIALESEKKPNEKTPIVDEPVWTLFCNGKKTGYGVKREATDDDLHVMQLLHVMTAGAGILPSEMSDPEDGELAYMRADFERVIGSKDSETYYMMMPEGNNGPELTVFFVRV</sequence>
<dbReference type="Proteomes" id="UP000828941">
    <property type="component" value="Chromosome 9"/>
</dbReference>
<reference evidence="1 2" key="1">
    <citation type="journal article" date="2022" name="DNA Res.">
        <title>Chromosomal-level genome assembly of the orchid tree Bauhinia variegata (Leguminosae; Cercidoideae) supports the allotetraploid origin hypothesis of Bauhinia.</title>
        <authorList>
            <person name="Zhong Y."/>
            <person name="Chen Y."/>
            <person name="Zheng D."/>
            <person name="Pang J."/>
            <person name="Liu Y."/>
            <person name="Luo S."/>
            <person name="Meng S."/>
            <person name="Qian L."/>
            <person name="Wei D."/>
            <person name="Dai S."/>
            <person name="Zhou R."/>
        </authorList>
    </citation>
    <scope>NUCLEOTIDE SEQUENCE [LARGE SCALE GENOMIC DNA]</scope>
    <source>
        <strain evidence="1">BV-YZ2020</strain>
    </source>
</reference>
<evidence type="ECO:0000313" key="2">
    <source>
        <dbReference type="Proteomes" id="UP000828941"/>
    </source>
</evidence>
<comment type="caution">
    <text evidence="1">The sequence shown here is derived from an EMBL/GenBank/DDBJ whole genome shotgun (WGS) entry which is preliminary data.</text>
</comment>
<accession>A0ACB9MKM1</accession>
<name>A0ACB9MKM1_BAUVA</name>
<evidence type="ECO:0000313" key="1">
    <source>
        <dbReference type="EMBL" id="KAI4323581.1"/>
    </source>
</evidence>
<protein>
    <submittedName>
        <fullName evidence="1">Uncharacterized protein</fullName>
    </submittedName>
</protein>
<proteinExistence type="predicted"/>